<dbReference type="EMBL" id="QDGB01000334">
    <property type="protein sequence ID" value="RQX12975.1"/>
    <property type="molecule type" value="Genomic_DNA"/>
</dbReference>
<dbReference type="AlphaFoldDB" id="A0A3N9XIS3"/>
<evidence type="ECO:0000313" key="1">
    <source>
        <dbReference type="EMBL" id="RQX12975.1"/>
    </source>
</evidence>
<dbReference type="Proteomes" id="UP000278981">
    <property type="component" value="Unassembled WGS sequence"/>
</dbReference>
<reference evidence="1 2" key="1">
    <citation type="submission" date="2018-04" db="EMBL/GenBank/DDBJ databases">
        <title>Micromonosporas from Atacama Desert.</title>
        <authorList>
            <person name="Carro L."/>
            <person name="Klenk H.-P."/>
            <person name="Goodfellow M."/>
        </authorList>
    </citation>
    <scope>NUCLEOTIDE SEQUENCE [LARGE SCALE GENOMIC DNA]</scope>
    <source>
        <strain evidence="1 2">LB19</strain>
    </source>
</reference>
<comment type="caution">
    <text evidence="1">The sequence shown here is derived from an EMBL/GenBank/DDBJ whole genome shotgun (WGS) entry which is preliminary data.</text>
</comment>
<dbReference type="RefSeq" id="WP_124822121.1">
    <property type="nucleotide sequence ID" value="NZ_CP109156.1"/>
</dbReference>
<protein>
    <submittedName>
        <fullName evidence="1">Uncharacterized protein</fullName>
    </submittedName>
</protein>
<dbReference type="OrthoDB" id="981250at2"/>
<sequence length="114" mass="12908">MGYELHVTRAAEYYESEEHPIALDEWLAYAERSPTLTQGGWIWWDEDRHPFYVFTCGDGSVVSLTWFEGAIEIKGHFDGDAYREFGGLAEDFQASLQGDDGERYTPSGALPPSH</sequence>
<proteinExistence type="predicted"/>
<name>A0A3N9XIS3_9ACTN</name>
<evidence type="ECO:0000313" key="2">
    <source>
        <dbReference type="Proteomes" id="UP000278981"/>
    </source>
</evidence>
<accession>A0A3N9XIS3</accession>
<organism evidence="1 2">
    <name type="scientific">Micromonospora ureilytica</name>
    <dbReference type="NCBI Taxonomy" id="709868"/>
    <lineage>
        <taxon>Bacteria</taxon>
        <taxon>Bacillati</taxon>
        <taxon>Actinomycetota</taxon>
        <taxon>Actinomycetes</taxon>
        <taxon>Micromonosporales</taxon>
        <taxon>Micromonosporaceae</taxon>
        <taxon>Micromonospora</taxon>
    </lineage>
</organism>
<gene>
    <name evidence="1" type="ORF">DDE19_27155</name>
</gene>